<name>A0ABY3TXK5_9MYCO</name>
<organism evidence="1 2">
    <name type="scientific">Mycolicibacillus parakoreensis</name>
    <dbReference type="NCBI Taxonomy" id="1069221"/>
    <lineage>
        <taxon>Bacteria</taxon>
        <taxon>Bacillati</taxon>
        <taxon>Actinomycetota</taxon>
        <taxon>Actinomycetes</taxon>
        <taxon>Mycobacteriales</taxon>
        <taxon>Mycobacteriaceae</taxon>
        <taxon>Mycolicibacillus</taxon>
    </lineage>
</organism>
<evidence type="ECO:0000313" key="1">
    <source>
        <dbReference type="EMBL" id="ULN52454.1"/>
    </source>
</evidence>
<protein>
    <recommendedName>
        <fullName evidence="3">Antitoxin</fullName>
    </recommendedName>
</protein>
<dbReference type="EMBL" id="CP092365">
    <property type="protein sequence ID" value="ULN52454.1"/>
    <property type="molecule type" value="Genomic_DNA"/>
</dbReference>
<gene>
    <name evidence="1" type="ORF">MIU77_16695</name>
</gene>
<dbReference type="RefSeq" id="WP_240170727.1">
    <property type="nucleotide sequence ID" value="NZ_CP092365.1"/>
</dbReference>
<evidence type="ECO:0008006" key="3">
    <source>
        <dbReference type="Google" id="ProtNLM"/>
    </source>
</evidence>
<evidence type="ECO:0000313" key="2">
    <source>
        <dbReference type="Proteomes" id="UP001055200"/>
    </source>
</evidence>
<sequence>MSEPTVTLRDPDMQRALREALDEARAAETNPDREAERQRRLLRWVQSRSAAVSDVVS</sequence>
<accession>A0ABY3TXK5</accession>
<proteinExistence type="predicted"/>
<reference evidence="1" key="1">
    <citation type="submission" date="2022-08" db="EMBL/GenBank/DDBJ databases">
        <title>Complete genome sequence of 14 non-tuberculosis mycobacteria type-strains.</title>
        <authorList>
            <person name="Igarashi Y."/>
            <person name="Osugi A."/>
            <person name="Mitarai S."/>
        </authorList>
    </citation>
    <scope>NUCLEOTIDE SEQUENCE</scope>
    <source>
        <strain evidence="1">DSM 45575</strain>
    </source>
</reference>
<dbReference type="Proteomes" id="UP001055200">
    <property type="component" value="Chromosome"/>
</dbReference>
<keyword evidence="2" id="KW-1185">Reference proteome</keyword>